<organism evidence="1 2">
    <name type="scientific">Flavobacterium plurextorum</name>
    <dbReference type="NCBI Taxonomy" id="1114867"/>
    <lineage>
        <taxon>Bacteria</taxon>
        <taxon>Pseudomonadati</taxon>
        <taxon>Bacteroidota</taxon>
        <taxon>Flavobacteriia</taxon>
        <taxon>Flavobacteriales</taxon>
        <taxon>Flavobacteriaceae</taxon>
        <taxon>Flavobacterium</taxon>
    </lineage>
</organism>
<reference evidence="1 2" key="1">
    <citation type="submission" date="2016-11" db="EMBL/GenBank/DDBJ databases">
        <title>Whole genomes of Flavobacteriaceae.</title>
        <authorList>
            <person name="Stine C."/>
            <person name="Li C."/>
            <person name="Tadesse D."/>
        </authorList>
    </citation>
    <scope>NUCLEOTIDE SEQUENCE [LARGE SCALE GENOMIC DNA]</scope>
    <source>
        <strain evidence="1 2">CCUG 60112</strain>
    </source>
</reference>
<gene>
    <name evidence="1" type="ORF">B0A81_09265</name>
</gene>
<evidence type="ECO:0000313" key="2">
    <source>
        <dbReference type="Proteomes" id="UP000198381"/>
    </source>
</evidence>
<sequence length="374" mass="44102">MSDGKILFDSNFNLDLGVSSQSRSYGFSYENFENNVLKTQLFYELEVTIIDTSDAGNYFFEIDRKTIYINNKTDYSQIEKVADIAAQSIFPLKIKIKKDGQIDYILNREQIKDRHLSARKRILEYYKGDKIDVIIRRIDSLFLNDNLLDKFISINWFFHLYFKPLYDDYTDKLVKKYVWKSPVFGNQIIEYDVVQTLQEKYSDDDKVIINICGISIDERTVDEIIEKFTYSKLKFSEAELTPVESKMNVGYKLYKEDRSIFSITGTFETKINETKQQKVQLEIYHLSNSSSYRPLDDSIQKQNFKIFQSWQTAGDEDIIDISKRKWQVPNPNPEPPKILGTPKEKIEFFVDVGPEIKANPSFWDWIISIFKKRK</sequence>
<comment type="caution">
    <text evidence="1">The sequence shown here is derived from an EMBL/GenBank/DDBJ whole genome shotgun (WGS) entry which is preliminary data.</text>
</comment>
<keyword evidence="2" id="KW-1185">Reference proteome</keyword>
<name>A0ABX4CUW3_9FLAO</name>
<dbReference type="RefSeq" id="WP_089057762.1">
    <property type="nucleotide sequence ID" value="NZ_MUHD01000016.1"/>
</dbReference>
<dbReference type="Proteomes" id="UP000198381">
    <property type="component" value="Unassembled WGS sequence"/>
</dbReference>
<protein>
    <submittedName>
        <fullName evidence="1">Uncharacterized protein</fullName>
    </submittedName>
</protein>
<dbReference type="EMBL" id="MUHD01000016">
    <property type="protein sequence ID" value="OXB08492.1"/>
    <property type="molecule type" value="Genomic_DNA"/>
</dbReference>
<evidence type="ECO:0000313" key="1">
    <source>
        <dbReference type="EMBL" id="OXB08492.1"/>
    </source>
</evidence>
<accession>A0ABX4CUW3</accession>
<proteinExistence type="predicted"/>